<dbReference type="EMBL" id="FZNW01000001">
    <property type="protein sequence ID" value="SNR28828.1"/>
    <property type="molecule type" value="Genomic_DNA"/>
</dbReference>
<name>A0A238V3K2_9PSEU</name>
<reference evidence="2 3" key="1">
    <citation type="submission" date="2017-06" db="EMBL/GenBank/DDBJ databases">
        <authorList>
            <person name="Kim H.J."/>
            <person name="Triplett B.A."/>
        </authorList>
    </citation>
    <scope>NUCLEOTIDE SEQUENCE [LARGE SCALE GENOMIC DNA]</scope>
    <source>
        <strain evidence="2 3">DSM 45207</strain>
    </source>
</reference>
<evidence type="ECO:0000256" key="1">
    <source>
        <dbReference type="SAM" id="Phobius"/>
    </source>
</evidence>
<sequence length="127" mass="13878">MPDNDSVPVQGGTPPHELRGSATVVKRAAKLERKRQWAKLLSRQVALAVLSGAVTVLLVAHHLVGVVGERPVDGDDFELLLGVTVIVFLVCGLSVIKIVAIVRHRHAELGHFVAAHRELDELYRRES</sequence>
<feature type="transmembrane region" description="Helical" evidence="1">
    <location>
        <begin position="79"/>
        <end position="102"/>
    </location>
</feature>
<protein>
    <submittedName>
        <fullName evidence="2">Uncharacterized protein</fullName>
    </submittedName>
</protein>
<keyword evidence="1" id="KW-0472">Membrane</keyword>
<dbReference type="Proteomes" id="UP000198348">
    <property type="component" value="Unassembled WGS sequence"/>
</dbReference>
<proteinExistence type="predicted"/>
<keyword evidence="1" id="KW-0812">Transmembrane</keyword>
<keyword evidence="3" id="KW-1185">Reference proteome</keyword>
<dbReference type="AlphaFoldDB" id="A0A238V3K2"/>
<accession>A0A238V3K2</accession>
<keyword evidence="1" id="KW-1133">Transmembrane helix</keyword>
<feature type="transmembrane region" description="Helical" evidence="1">
    <location>
        <begin position="45"/>
        <end position="67"/>
    </location>
</feature>
<organism evidence="2 3">
    <name type="scientific">Haloechinothrix alba</name>
    <dbReference type="NCBI Taxonomy" id="664784"/>
    <lineage>
        <taxon>Bacteria</taxon>
        <taxon>Bacillati</taxon>
        <taxon>Actinomycetota</taxon>
        <taxon>Actinomycetes</taxon>
        <taxon>Pseudonocardiales</taxon>
        <taxon>Pseudonocardiaceae</taxon>
        <taxon>Haloechinothrix</taxon>
    </lineage>
</organism>
<evidence type="ECO:0000313" key="3">
    <source>
        <dbReference type="Proteomes" id="UP000198348"/>
    </source>
</evidence>
<dbReference type="RefSeq" id="WP_089299588.1">
    <property type="nucleotide sequence ID" value="NZ_FZNW01000001.1"/>
</dbReference>
<evidence type="ECO:0000313" key="2">
    <source>
        <dbReference type="EMBL" id="SNR28828.1"/>
    </source>
</evidence>
<gene>
    <name evidence="2" type="ORF">SAMN06265360_101268</name>
</gene>